<dbReference type="AlphaFoldDB" id="A0AA94KS32"/>
<sequence>MKFPRAMQSPDSIKGKINVLADRRCQCTVIAACRFANFNKTSTNRPLTLFIPRAEKIIVIYFGI</sequence>
<protein>
    <submittedName>
        <fullName evidence="1">Uncharacterized protein</fullName>
    </submittedName>
</protein>
<gene>
    <name evidence="1" type="ORF">SAMN05216286_4523</name>
</gene>
<dbReference type="EMBL" id="FOKO01000006">
    <property type="protein sequence ID" value="SFD16975.1"/>
    <property type="molecule type" value="Genomic_DNA"/>
</dbReference>
<evidence type="ECO:0000313" key="1">
    <source>
        <dbReference type="EMBL" id="SFD16975.1"/>
    </source>
</evidence>
<evidence type="ECO:0000313" key="2">
    <source>
        <dbReference type="Proteomes" id="UP000182314"/>
    </source>
</evidence>
<accession>A0AA94KS32</accession>
<dbReference type="Proteomes" id="UP000182314">
    <property type="component" value="Unassembled WGS sequence"/>
</dbReference>
<reference evidence="1 2" key="1">
    <citation type="submission" date="2016-10" db="EMBL/GenBank/DDBJ databases">
        <authorList>
            <person name="Varghese N."/>
            <person name="Submissions S."/>
        </authorList>
    </citation>
    <scope>NUCLEOTIDE SEQUENCE [LARGE SCALE GENOMIC DNA]</scope>
    <source>
        <strain evidence="1 2">CGMCC 1.7012</strain>
    </source>
</reference>
<organism evidence="1 2">
    <name type="scientific">Kosakonia oryzae</name>
    <dbReference type="NCBI Taxonomy" id="497725"/>
    <lineage>
        <taxon>Bacteria</taxon>
        <taxon>Pseudomonadati</taxon>
        <taxon>Pseudomonadota</taxon>
        <taxon>Gammaproteobacteria</taxon>
        <taxon>Enterobacterales</taxon>
        <taxon>Enterobacteriaceae</taxon>
        <taxon>Kosakonia</taxon>
    </lineage>
</organism>
<name>A0AA94KS32_9ENTR</name>
<comment type="caution">
    <text evidence="1">The sequence shown here is derived from an EMBL/GenBank/DDBJ whole genome shotgun (WGS) entry which is preliminary data.</text>
</comment>
<proteinExistence type="predicted"/>